<dbReference type="InterPro" id="IPR003141">
    <property type="entry name" value="Pol/His_phosphatase_N"/>
</dbReference>
<dbReference type="SUPFAM" id="SSF89550">
    <property type="entry name" value="PHP domain-like"/>
    <property type="match status" value="1"/>
</dbReference>
<dbReference type="SMART" id="SM00481">
    <property type="entry name" value="POLIIIAc"/>
    <property type="match status" value="1"/>
</dbReference>
<dbReference type="CDD" id="cd07432">
    <property type="entry name" value="PHP_HisPPase"/>
    <property type="match status" value="1"/>
</dbReference>
<organism evidence="2 3">
    <name type="scientific">Fusibacter ferrireducens</name>
    <dbReference type="NCBI Taxonomy" id="2785058"/>
    <lineage>
        <taxon>Bacteria</taxon>
        <taxon>Bacillati</taxon>
        <taxon>Bacillota</taxon>
        <taxon>Clostridia</taxon>
        <taxon>Eubacteriales</taxon>
        <taxon>Eubacteriales Family XII. Incertae Sedis</taxon>
        <taxon>Fusibacter</taxon>
    </lineage>
</organism>
<dbReference type="Gene3D" id="3.20.20.140">
    <property type="entry name" value="Metal-dependent hydrolases"/>
    <property type="match status" value="1"/>
</dbReference>
<sequence length="287" mass="32643">MKIDFHVHSFYSEDSFQSFEKIIQKAEQCGLDGVVILDHNTIQGSDRLAAYLETHYHNRPLNERLVVIRAGEYSTEEGHIIVIGLKEPLESILEVNQKWYSCRELIAEAKKQSATIILAHPFRWKHRLPSEWLLSQVDAIEVFNGRSCFVKGNYRANAKAVELAQKLNLPIVGGSDGHLTSEIGRSYVNFDVEKAAFDPQQLQRYNSSVHGAWGHPAYEVVSQVYKFWTQKKMSAIPKQLLKFFYGVFIYGFACLKPDGFLKGDIMTYNADDTACTDKVNLKESSIS</sequence>
<name>A0ABS0A0G8_9FIRM</name>
<dbReference type="EMBL" id="JADKNH010000015">
    <property type="protein sequence ID" value="MBF4695389.1"/>
    <property type="molecule type" value="Genomic_DNA"/>
</dbReference>
<reference evidence="2 3" key="1">
    <citation type="submission" date="2020-11" db="EMBL/GenBank/DDBJ databases">
        <title>Fusibacter basophilias sp. nov.</title>
        <authorList>
            <person name="Qiu D."/>
        </authorList>
    </citation>
    <scope>NUCLEOTIDE SEQUENCE [LARGE SCALE GENOMIC DNA]</scope>
    <source>
        <strain evidence="2 3">Q10-2</strain>
    </source>
</reference>
<gene>
    <name evidence="2" type="ORF">ISU02_20025</name>
</gene>
<dbReference type="Proteomes" id="UP000614200">
    <property type="component" value="Unassembled WGS sequence"/>
</dbReference>
<dbReference type="Pfam" id="PF13263">
    <property type="entry name" value="PHP_C"/>
    <property type="match status" value="1"/>
</dbReference>
<dbReference type="InterPro" id="IPR016195">
    <property type="entry name" value="Pol/histidinol_Pase-like"/>
</dbReference>
<evidence type="ECO:0000313" key="2">
    <source>
        <dbReference type="EMBL" id="MBF4695389.1"/>
    </source>
</evidence>
<evidence type="ECO:0000259" key="1">
    <source>
        <dbReference type="SMART" id="SM00481"/>
    </source>
</evidence>
<dbReference type="InterPro" id="IPR052018">
    <property type="entry name" value="PHP_domain"/>
</dbReference>
<accession>A0ABS0A0G8</accession>
<dbReference type="Pfam" id="PF02811">
    <property type="entry name" value="PHP"/>
    <property type="match status" value="1"/>
</dbReference>
<dbReference type="PANTHER" id="PTHR42924:SF3">
    <property type="entry name" value="POLYMERASE_HISTIDINOL PHOSPHATASE N-TERMINAL DOMAIN-CONTAINING PROTEIN"/>
    <property type="match status" value="1"/>
</dbReference>
<dbReference type="RefSeq" id="WP_194703624.1">
    <property type="nucleotide sequence ID" value="NZ_JADKNH010000015.1"/>
</dbReference>
<feature type="domain" description="Polymerase/histidinol phosphatase N-terminal" evidence="1">
    <location>
        <begin position="3"/>
        <end position="77"/>
    </location>
</feature>
<protein>
    <submittedName>
        <fullName evidence="2">PHP domain-containing protein</fullName>
    </submittedName>
</protein>
<dbReference type="InterPro" id="IPR004013">
    <property type="entry name" value="PHP_dom"/>
</dbReference>
<keyword evidence="3" id="KW-1185">Reference proteome</keyword>
<proteinExistence type="predicted"/>
<comment type="caution">
    <text evidence="2">The sequence shown here is derived from an EMBL/GenBank/DDBJ whole genome shotgun (WGS) entry which is preliminary data.</text>
</comment>
<evidence type="ECO:0000313" key="3">
    <source>
        <dbReference type="Proteomes" id="UP000614200"/>
    </source>
</evidence>
<dbReference type="PANTHER" id="PTHR42924">
    <property type="entry name" value="EXONUCLEASE"/>
    <property type="match status" value="1"/>
</dbReference>